<keyword evidence="5" id="KW-0735">Signal-anchor</keyword>
<dbReference type="Gene3D" id="3.40.50.720">
    <property type="entry name" value="NAD(P)-binding Rossmann-like Domain"/>
    <property type="match status" value="1"/>
</dbReference>
<evidence type="ECO:0000256" key="7">
    <source>
        <dbReference type="ARBA" id="ARBA00023027"/>
    </source>
</evidence>
<dbReference type="GO" id="GO:0033320">
    <property type="term" value="P:UDP-D-xylose biosynthetic process"/>
    <property type="evidence" value="ECO:0007669"/>
    <property type="project" value="UniProtKB-UniPathway"/>
</dbReference>
<dbReference type="InterPro" id="IPR036291">
    <property type="entry name" value="NAD(P)-bd_dom_sf"/>
</dbReference>
<evidence type="ECO:0000256" key="5">
    <source>
        <dbReference type="ARBA" id="ARBA00022968"/>
    </source>
</evidence>
<evidence type="ECO:0000256" key="11">
    <source>
        <dbReference type="ARBA" id="ARBA00023239"/>
    </source>
</evidence>
<dbReference type="GO" id="GO:0042732">
    <property type="term" value="P:D-xylose metabolic process"/>
    <property type="evidence" value="ECO:0007669"/>
    <property type="project" value="InterPro"/>
</dbReference>
<keyword evidence="10" id="KW-0325">Glycoprotein</keyword>
<dbReference type="Proteomes" id="UP000004188">
    <property type="component" value="Unassembled WGS sequence"/>
</dbReference>
<evidence type="ECO:0000256" key="6">
    <source>
        <dbReference type="ARBA" id="ARBA00022989"/>
    </source>
</evidence>
<dbReference type="eggNOG" id="COG0451">
    <property type="taxonomic scope" value="Bacteria"/>
</dbReference>
<evidence type="ECO:0000256" key="4">
    <source>
        <dbReference type="ARBA" id="ARBA00022793"/>
    </source>
</evidence>
<dbReference type="InterPro" id="IPR001509">
    <property type="entry name" value="Epimerase_deHydtase"/>
</dbReference>
<keyword evidence="15" id="KW-1185">Reference proteome</keyword>
<keyword evidence="9" id="KW-0472">Membrane</keyword>
<keyword evidence="7" id="KW-0520">NAD</keyword>
<dbReference type="InterPro" id="IPR044516">
    <property type="entry name" value="UXS-like"/>
</dbReference>
<dbReference type="Pfam" id="PF01370">
    <property type="entry name" value="Epimerase"/>
    <property type="match status" value="1"/>
</dbReference>
<name>B6BTK7_9PROT</name>
<dbReference type="SUPFAM" id="SSF51735">
    <property type="entry name" value="NAD(P)-binding Rossmann-fold domains"/>
    <property type="match status" value="1"/>
</dbReference>
<evidence type="ECO:0000256" key="9">
    <source>
        <dbReference type="ARBA" id="ARBA00023136"/>
    </source>
</evidence>
<dbReference type="GO" id="GO:0005737">
    <property type="term" value="C:cytoplasm"/>
    <property type="evidence" value="ECO:0007669"/>
    <property type="project" value="TreeGrafter"/>
</dbReference>
<dbReference type="FunFam" id="3.40.50.720:FF:000065">
    <property type="entry name" value="UDP-glucuronic acid decarboxylase 1"/>
    <property type="match status" value="1"/>
</dbReference>
<sequence>MKTILVAGGSGFIGSHLCEYLLKKNNRVICVDNNCSSNKQNIIHLLREKNFIFLKKNIINKITINEKIDEIYHLASPASPKKYQLDPIFTIKSNVHGSINLLDLAKKHDAKILLASTSEVYGDPEVHPQVESYNGNVNTTGIRACYDESKRLAETIFFDYNRAHKTKIKVLRLFNTYGPKMLKDDGRVISNFITQTLDEKPLTVYGSGKQTRSFCYIDDMVLGIVKFMQSAAKHTGPCNIGNPSEFNLNEVISLLKKISRRKITTINIELPMDDPRKRKPDISKIQNIINWSPKVRLEDGLLKTYNYFLNKKND</sequence>
<dbReference type="EMBL" id="DS995299">
    <property type="protein sequence ID" value="EDZ64305.1"/>
    <property type="molecule type" value="Genomic_DNA"/>
</dbReference>
<keyword evidence="8" id="KW-0333">Golgi apparatus</keyword>
<dbReference type="GO" id="GO:0070403">
    <property type="term" value="F:NAD+ binding"/>
    <property type="evidence" value="ECO:0007669"/>
    <property type="project" value="InterPro"/>
</dbReference>
<comment type="subcellular location">
    <subcellularLocation>
        <location evidence="2">Golgi apparatus membrane</location>
        <topology evidence="2">Single-pass type II membrane protein</topology>
    </subcellularLocation>
    <subcellularLocation>
        <location evidence="12">Golgi apparatus</location>
        <location evidence="12">Golgi stack membrane</location>
    </subcellularLocation>
</comment>
<evidence type="ECO:0000256" key="3">
    <source>
        <dbReference type="ARBA" id="ARBA00022692"/>
    </source>
</evidence>
<keyword evidence="4" id="KW-0210">Decarboxylase</keyword>
<evidence type="ECO:0000256" key="10">
    <source>
        <dbReference type="ARBA" id="ARBA00023180"/>
    </source>
</evidence>
<feature type="domain" description="NAD-dependent epimerase/dehydratase" evidence="13">
    <location>
        <begin position="4"/>
        <end position="241"/>
    </location>
</feature>
<evidence type="ECO:0000313" key="15">
    <source>
        <dbReference type="Proteomes" id="UP000004188"/>
    </source>
</evidence>
<accession>B6BTK7</accession>
<comment type="cofactor">
    <cofactor evidence="1">
        <name>NAD(+)</name>
        <dbReference type="ChEBI" id="CHEBI:57540"/>
    </cofactor>
</comment>
<dbReference type="AlphaFoldDB" id="B6BTK7"/>
<keyword evidence="11 14" id="KW-0456">Lyase</keyword>
<evidence type="ECO:0000256" key="2">
    <source>
        <dbReference type="ARBA" id="ARBA00004323"/>
    </source>
</evidence>
<dbReference type="STRING" id="314607.KB13_437"/>
<dbReference type="EC" id="4.1.1.35" evidence="14"/>
<dbReference type="PANTHER" id="PTHR43078">
    <property type="entry name" value="UDP-GLUCURONIC ACID DECARBOXYLASE-RELATED"/>
    <property type="match status" value="1"/>
</dbReference>
<gene>
    <name evidence="14" type="ORF">KB13_437</name>
</gene>
<evidence type="ECO:0000256" key="1">
    <source>
        <dbReference type="ARBA" id="ARBA00001911"/>
    </source>
</evidence>
<reference evidence="15" key="1">
    <citation type="journal article" date="2012" name="Stand. Genomic Sci.">
        <title>Genome sequence of strain HIMB624, a cultured representative from the OM43 clade of marine Betaproteobacteria.</title>
        <authorList>
            <person name="Huggett M.J."/>
            <person name="Hayakawa D.H."/>
            <person name="Rappe M.S."/>
        </authorList>
    </citation>
    <scope>NUCLEOTIDE SEQUENCE [LARGE SCALE GENOMIC DNA]</scope>
    <source>
        <strain evidence="15">KB13</strain>
    </source>
</reference>
<keyword evidence="6" id="KW-1133">Transmembrane helix</keyword>
<evidence type="ECO:0000313" key="14">
    <source>
        <dbReference type="EMBL" id="EDZ64305.1"/>
    </source>
</evidence>
<protein>
    <submittedName>
        <fullName evidence="14">UDP-glucuronic acid decarboxylase 1</fullName>
        <ecNumber evidence="14">4.1.1.35</ecNumber>
    </submittedName>
</protein>
<proteinExistence type="predicted"/>
<dbReference type="PANTHER" id="PTHR43078:SF6">
    <property type="entry name" value="UDP-GLUCURONIC ACID DECARBOXYLASE 1"/>
    <property type="match status" value="1"/>
</dbReference>
<evidence type="ECO:0000256" key="8">
    <source>
        <dbReference type="ARBA" id="ARBA00023034"/>
    </source>
</evidence>
<organism evidence="14 15">
    <name type="scientific">beta proteobacterium KB13</name>
    <dbReference type="NCBI Taxonomy" id="314607"/>
    <lineage>
        <taxon>Bacteria</taxon>
        <taxon>Pseudomonadati</taxon>
        <taxon>Pseudomonadota</taxon>
        <taxon>Betaproteobacteria</taxon>
        <taxon>Nitrosomonadales</taxon>
        <taxon>OM43 clade</taxon>
    </lineage>
</organism>
<evidence type="ECO:0000259" key="13">
    <source>
        <dbReference type="Pfam" id="PF01370"/>
    </source>
</evidence>
<dbReference type="UniPathway" id="UPA00796">
    <property type="reaction ID" value="UER00771"/>
</dbReference>
<evidence type="ECO:0000256" key="12">
    <source>
        <dbReference type="ARBA" id="ARBA00037859"/>
    </source>
</evidence>
<dbReference type="HOGENOM" id="CLU_007383_4_0_4"/>
<dbReference type="GO" id="GO:0048040">
    <property type="term" value="F:UDP-glucuronate decarboxylase activity"/>
    <property type="evidence" value="ECO:0007669"/>
    <property type="project" value="UniProtKB-EC"/>
</dbReference>
<keyword evidence="3" id="KW-0812">Transmembrane</keyword>